<feature type="transmembrane region" description="Helical" evidence="1">
    <location>
        <begin position="121"/>
        <end position="142"/>
    </location>
</feature>
<keyword evidence="1" id="KW-0472">Membrane</keyword>
<proteinExistence type="predicted"/>
<keyword evidence="1" id="KW-1133">Transmembrane helix</keyword>
<protein>
    <submittedName>
        <fullName evidence="2">Uncharacterized protein</fullName>
    </submittedName>
</protein>
<dbReference type="AlphaFoldDB" id="A0A9W6HG53"/>
<keyword evidence="3" id="KW-1185">Reference proteome</keyword>
<dbReference type="Proteomes" id="UP001142317">
    <property type="component" value="Unassembled WGS sequence"/>
</dbReference>
<keyword evidence="1" id="KW-0812">Transmembrane</keyword>
<evidence type="ECO:0000313" key="2">
    <source>
        <dbReference type="EMBL" id="GLJ79227.1"/>
    </source>
</evidence>
<evidence type="ECO:0000256" key="1">
    <source>
        <dbReference type="SAM" id="Phobius"/>
    </source>
</evidence>
<dbReference type="EMBL" id="BSEO01000001">
    <property type="protein sequence ID" value="GLJ79227.1"/>
    <property type="molecule type" value="Genomic_DNA"/>
</dbReference>
<sequence length="162" mass="17534">MSHDAVGKDGPRPSRDELLSRLEALEREHHEVLLAALSVPGGAHFSQRLRELEHAADLIRRELSIPTRAGTELGAVGDFEGPPNRTMWADRRPVIKVVMVLSVILVAGGLALGAFALGSGYWGGIGGTINMILGGSFCYWFASTQTGRRTDRPLKPGGPRRR</sequence>
<feature type="transmembrane region" description="Helical" evidence="1">
    <location>
        <begin position="94"/>
        <end position="115"/>
    </location>
</feature>
<comment type="caution">
    <text evidence="2">The sequence shown here is derived from an EMBL/GenBank/DDBJ whole genome shotgun (WGS) entry which is preliminary data.</text>
</comment>
<evidence type="ECO:0000313" key="3">
    <source>
        <dbReference type="Proteomes" id="UP001142317"/>
    </source>
</evidence>
<reference evidence="2" key="2">
    <citation type="submission" date="2023-01" db="EMBL/GenBank/DDBJ databases">
        <authorList>
            <person name="Sun Q."/>
            <person name="Evtushenko L."/>
        </authorList>
    </citation>
    <scope>NUCLEOTIDE SEQUENCE</scope>
    <source>
        <strain evidence="2">VKM Ac-1447</strain>
    </source>
</reference>
<reference evidence="2" key="1">
    <citation type="journal article" date="2014" name="Int. J. Syst. Evol. Microbiol.">
        <title>Complete genome sequence of Corynebacterium casei LMG S-19264T (=DSM 44701T), isolated from a smear-ripened cheese.</title>
        <authorList>
            <consortium name="US DOE Joint Genome Institute (JGI-PGF)"/>
            <person name="Walter F."/>
            <person name="Albersmeier A."/>
            <person name="Kalinowski J."/>
            <person name="Ruckert C."/>
        </authorList>
    </citation>
    <scope>NUCLEOTIDE SEQUENCE</scope>
    <source>
        <strain evidence="2">VKM Ac-1447</strain>
    </source>
</reference>
<organism evidence="2 3">
    <name type="scientific">Microbacterium imperiale</name>
    <dbReference type="NCBI Taxonomy" id="33884"/>
    <lineage>
        <taxon>Bacteria</taxon>
        <taxon>Bacillati</taxon>
        <taxon>Actinomycetota</taxon>
        <taxon>Actinomycetes</taxon>
        <taxon>Micrococcales</taxon>
        <taxon>Microbacteriaceae</taxon>
        <taxon>Microbacterium</taxon>
    </lineage>
</organism>
<dbReference type="RefSeq" id="WP_210004450.1">
    <property type="nucleotide sequence ID" value="NZ_BSEO01000001.1"/>
</dbReference>
<name>A0A9W6HG53_9MICO</name>
<accession>A0A9W6HG53</accession>
<gene>
    <name evidence="2" type="ORF">GCM10017586_09090</name>
</gene>